<organism evidence="7 8">
    <name type="scientific">Eiseniibacteriota bacterium</name>
    <dbReference type="NCBI Taxonomy" id="2212470"/>
    <lineage>
        <taxon>Bacteria</taxon>
        <taxon>Candidatus Eiseniibacteriota</taxon>
    </lineage>
</organism>
<dbReference type="Proteomes" id="UP001594288">
    <property type="component" value="Unassembled WGS sequence"/>
</dbReference>
<dbReference type="InterPro" id="IPR001898">
    <property type="entry name" value="SLC13A/DASS"/>
</dbReference>
<keyword evidence="8" id="KW-1185">Reference proteome</keyword>
<evidence type="ECO:0000256" key="2">
    <source>
        <dbReference type="ARBA" id="ARBA00007349"/>
    </source>
</evidence>
<sequence length="460" mass="49477">MPKIKTPFFILAIVVTVFILVSPPPEGLSQEGQAAISVFAMCFILWTTGALPLSVTSLLAIALLPLFGALDATTAFSLFGNRAVFFILGAFMLAAAMMSSGLSVRVSLLFLKRFEGSPKRLLSGIILSCAFMAMWMPAHAVAALMFPIVLEIALALNLEPRFSNYGKALFLSMAWGCVIGGVLTLLGGARNPLAIALLREQYGLTISFTKWIVAVFPISAVLLVVVHLLVFKVFAPEIDNVKPARELIERKVRDLGPMSGRETKVLFVMITTILAWIFLGERVGLAPIAILGSSTLFVLGAMSWNDVEKYVNWGVILMYGGAIALAAALQMTGAAKWMVTSLLGSVPLDPFTLIAFVAVVSMILTEAMSNAAVVALVLPIAFELGDTVPGINPLVMVFAVALPAGLAFSLPIGTPPNAIAYSARYHRLRDSLRVGVIMNLTALTTFLLVAKYYWKWIGVY</sequence>
<proteinExistence type="inferred from homology"/>
<feature type="transmembrane region" description="Helical" evidence="6">
    <location>
        <begin position="125"/>
        <end position="148"/>
    </location>
</feature>
<protein>
    <submittedName>
        <fullName evidence="7">SLC13 family permease</fullName>
    </submittedName>
</protein>
<feature type="transmembrane region" description="Helical" evidence="6">
    <location>
        <begin position="394"/>
        <end position="413"/>
    </location>
</feature>
<evidence type="ECO:0000256" key="3">
    <source>
        <dbReference type="ARBA" id="ARBA00022692"/>
    </source>
</evidence>
<name>A0ABV6YNN4_UNCEI</name>
<evidence type="ECO:0000313" key="8">
    <source>
        <dbReference type="Proteomes" id="UP001594288"/>
    </source>
</evidence>
<dbReference type="Pfam" id="PF00939">
    <property type="entry name" value="Na_sulph_symp"/>
    <property type="match status" value="1"/>
</dbReference>
<feature type="transmembrane region" description="Helical" evidence="6">
    <location>
        <begin position="208"/>
        <end position="230"/>
    </location>
</feature>
<dbReference type="InterPro" id="IPR030676">
    <property type="entry name" value="CitT-rel"/>
</dbReference>
<dbReference type="PANTHER" id="PTHR10283:SF82">
    <property type="entry name" value="SOLUTE CARRIER FAMILY 13 MEMBER 2"/>
    <property type="match status" value="1"/>
</dbReference>
<evidence type="ECO:0000256" key="4">
    <source>
        <dbReference type="ARBA" id="ARBA00022989"/>
    </source>
</evidence>
<feature type="transmembrane region" description="Helical" evidence="6">
    <location>
        <begin position="6"/>
        <end position="22"/>
    </location>
</feature>
<evidence type="ECO:0000313" key="7">
    <source>
        <dbReference type="EMBL" id="MFC1799674.1"/>
    </source>
</evidence>
<feature type="transmembrane region" description="Helical" evidence="6">
    <location>
        <begin position="83"/>
        <end position="104"/>
    </location>
</feature>
<feature type="transmembrane region" description="Helical" evidence="6">
    <location>
        <begin position="350"/>
        <end position="382"/>
    </location>
</feature>
<reference evidence="7 8" key="1">
    <citation type="submission" date="2024-09" db="EMBL/GenBank/DDBJ databases">
        <authorList>
            <person name="D'Angelo T."/>
        </authorList>
    </citation>
    <scope>NUCLEOTIDE SEQUENCE [LARGE SCALE GENOMIC DNA]</scope>
    <source>
        <strain evidence="7">SAG AM-311-F02</strain>
    </source>
</reference>
<dbReference type="NCBIfam" id="TIGR00785">
    <property type="entry name" value="dass"/>
    <property type="match status" value="1"/>
</dbReference>
<accession>A0ABV6YNN4</accession>
<comment type="similarity">
    <text evidence="2">Belongs to the SLC13A/DASS transporter (TC 2.A.47) family. DIT1 subfamily.</text>
</comment>
<feature type="transmembrane region" description="Helical" evidence="6">
    <location>
        <begin position="434"/>
        <end position="454"/>
    </location>
</feature>
<keyword evidence="3 6" id="KW-0812">Transmembrane</keyword>
<comment type="subcellular location">
    <subcellularLocation>
        <location evidence="1">Membrane</location>
        <topology evidence="1">Multi-pass membrane protein</topology>
    </subcellularLocation>
</comment>
<feature type="transmembrane region" description="Helical" evidence="6">
    <location>
        <begin position="168"/>
        <end position="187"/>
    </location>
</feature>
<evidence type="ECO:0000256" key="5">
    <source>
        <dbReference type="ARBA" id="ARBA00023136"/>
    </source>
</evidence>
<evidence type="ECO:0000256" key="1">
    <source>
        <dbReference type="ARBA" id="ARBA00004141"/>
    </source>
</evidence>
<dbReference type="PIRSF" id="PIRSF002457">
    <property type="entry name" value="DASS"/>
    <property type="match status" value="1"/>
</dbReference>
<feature type="transmembrane region" description="Helical" evidence="6">
    <location>
        <begin position="286"/>
        <end position="304"/>
    </location>
</feature>
<gene>
    <name evidence="7" type="ORF">ACFL2Z_02025</name>
</gene>
<dbReference type="EMBL" id="JBHPEI010000021">
    <property type="protein sequence ID" value="MFC1799674.1"/>
    <property type="molecule type" value="Genomic_DNA"/>
</dbReference>
<evidence type="ECO:0000256" key="6">
    <source>
        <dbReference type="SAM" id="Phobius"/>
    </source>
</evidence>
<keyword evidence="5 6" id="KW-0472">Membrane</keyword>
<comment type="caution">
    <text evidence="7">The sequence shown here is derived from an EMBL/GenBank/DDBJ whole genome shotgun (WGS) entry which is preliminary data.</text>
</comment>
<dbReference type="PANTHER" id="PTHR10283">
    <property type="entry name" value="SOLUTE CARRIER FAMILY 13 MEMBER"/>
    <property type="match status" value="1"/>
</dbReference>
<feature type="transmembrane region" description="Helical" evidence="6">
    <location>
        <begin position="34"/>
        <end position="63"/>
    </location>
</feature>
<keyword evidence="4 6" id="KW-1133">Transmembrane helix</keyword>
<feature type="transmembrane region" description="Helical" evidence="6">
    <location>
        <begin position="310"/>
        <end position="329"/>
    </location>
</feature>